<keyword evidence="3" id="KW-0378">Hydrolase</keyword>
<feature type="domain" description="G5" evidence="5">
    <location>
        <begin position="308"/>
        <end position="388"/>
    </location>
</feature>
<evidence type="ECO:0000256" key="1">
    <source>
        <dbReference type="ARBA" id="ARBA00010830"/>
    </source>
</evidence>
<accession>A0A640SGN8</accession>
<evidence type="ECO:0000256" key="3">
    <source>
        <dbReference type="ARBA" id="ARBA00022801"/>
    </source>
</evidence>
<dbReference type="Gene3D" id="1.10.530.10">
    <property type="match status" value="1"/>
</dbReference>
<dbReference type="PANTHER" id="PTHR39160">
    <property type="entry name" value="CELL WALL-BINDING PROTEIN YOCH"/>
    <property type="match status" value="1"/>
</dbReference>
<organism evidence="6 7">
    <name type="scientific">Streptomyces caniferus</name>
    <dbReference type="NCBI Taxonomy" id="285557"/>
    <lineage>
        <taxon>Bacteria</taxon>
        <taxon>Bacillati</taxon>
        <taxon>Actinomycetota</taxon>
        <taxon>Actinomycetes</taxon>
        <taxon>Kitasatosporales</taxon>
        <taxon>Streptomycetaceae</taxon>
        <taxon>Streptomyces</taxon>
    </lineage>
</organism>
<evidence type="ECO:0000256" key="2">
    <source>
        <dbReference type="ARBA" id="ARBA00022729"/>
    </source>
</evidence>
<dbReference type="SUPFAM" id="SSF53955">
    <property type="entry name" value="Lysozyme-like"/>
    <property type="match status" value="1"/>
</dbReference>
<dbReference type="InterPro" id="IPR011098">
    <property type="entry name" value="G5_dom"/>
</dbReference>
<proteinExistence type="inferred from homology"/>
<dbReference type="InterPro" id="IPR023346">
    <property type="entry name" value="Lysozyme-like_dom_sf"/>
</dbReference>
<dbReference type="SMART" id="SM01208">
    <property type="entry name" value="G5"/>
    <property type="match status" value="1"/>
</dbReference>
<comment type="similarity">
    <text evidence="1">Belongs to the transglycosylase family. Rpf subfamily.</text>
</comment>
<sequence length="475" mass="51640">MPSATEARASGPGTDRHRGPPGLHGFPPGHHRVPPTPSPLSAPAADGPPAPPRASTVPRYDYFPYRSDFGESPRLRYIPAVNRIPWHVERAVSHSLSSHRAARGRRRRRAEGPEALRRLLPRALVVAFLAGGTTAFIAHDKAVRITVDGIPRTLHTFAGDVDELLADEHLAIGAHDLVAPAPGTGLSSGDEVVVRHGRPVVLTIDGQRRQVWTTEDTVAGALHQLGVRAEGAVLSASRSRRIEQHGMELAVRTERSVVIVADGREHRVRTNAATVREALAEAGLALRDQDTTSVPPDSFPHEGQTISVMRITGSKEVHEEPVPFRTIRRADPGLARGTVAVVQQGRPGVRRVTYRVRTVNGVRQKPKRLHTEVVHAPRPQIVHLGTKELPASVRGADHLAWHALAQCEARGRPHAVDASGTYGGLYQFDVATWRALGGRGRPQDAPAREQTYRAKKLYISRGASPWPVCGRKLHG</sequence>
<dbReference type="Proteomes" id="UP000435837">
    <property type="component" value="Unassembled WGS sequence"/>
</dbReference>
<comment type="caution">
    <text evidence="6">The sequence shown here is derived from an EMBL/GenBank/DDBJ whole genome shotgun (WGS) entry which is preliminary data.</text>
</comment>
<dbReference type="InterPro" id="IPR007137">
    <property type="entry name" value="DUF348"/>
</dbReference>
<evidence type="ECO:0000256" key="4">
    <source>
        <dbReference type="SAM" id="MobiDB-lite"/>
    </source>
</evidence>
<dbReference type="GO" id="GO:0016787">
    <property type="term" value="F:hydrolase activity"/>
    <property type="evidence" value="ECO:0007669"/>
    <property type="project" value="UniProtKB-KW"/>
</dbReference>
<dbReference type="Pfam" id="PF06737">
    <property type="entry name" value="Transglycosylas"/>
    <property type="match status" value="1"/>
</dbReference>
<name>A0A640SGN8_9ACTN</name>
<dbReference type="EMBL" id="BLIN01000005">
    <property type="protein sequence ID" value="GFE10417.1"/>
    <property type="molecule type" value="Genomic_DNA"/>
</dbReference>
<gene>
    <name evidence="6" type="ORF">Scani_66850</name>
</gene>
<dbReference type="InterPro" id="IPR010618">
    <property type="entry name" value="RPF"/>
</dbReference>
<protein>
    <recommendedName>
        <fullName evidence="5">G5 domain-containing protein</fullName>
    </recommendedName>
</protein>
<dbReference type="InterPro" id="IPR051933">
    <property type="entry name" value="Resuscitation_pf_RpfB"/>
</dbReference>
<feature type="compositionally biased region" description="Pro residues" evidence="4">
    <location>
        <begin position="34"/>
        <end position="52"/>
    </location>
</feature>
<dbReference type="Gene3D" id="2.20.230.10">
    <property type="entry name" value="Resuscitation-promoting factor rpfb"/>
    <property type="match status" value="1"/>
</dbReference>
<feature type="region of interest" description="Disordered" evidence="4">
    <location>
        <begin position="1"/>
        <end position="57"/>
    </location>
</feature>
<keyword evidence="2" id="KW-0732">Signal</keyword>
<dbReference type="PROSITE" id="PS51109">
    <property type="entry name" value="G5"/>
    <property type="match status" value="1"/>
</dbReference>
<dbReference type="PANTHER" id="PTHR39160:SF4">
    <property type="entry name" value="RESUSCITATION-PROMOTING FACTOR RPFB"/>
    <property type="match status" value="1"/>
</dbReference>
<evidence type="ECO:0000259" key="5">
    <source>
        <dbReference type="PROSITE" id="PS51109"/>
    </source>
</evidence>
<dbReference type="Pfam" id="PF07501">
    <property type="entry name" value="G5"/>
    <property type="match status" value="1"/>
</dbReference>
<dbReference type="Pfam" id="PF03990">
    <property type="entry name" value="DUF348"/>
    <property type="match status" value="3"/>
</dbReference>
<dbReference type="CDD" id="cd13925">
    <property type="entry name" value="RPF"/>
    <property type="match status" value="1"/>
</dbReference>
<evidence type="ECO:0000313" key="6">
    <source>
        <dbReference type="EMBL" id="GFE10417.1"/>
    </source>
</evidence>
<evidence type="ECO:0000313" key="7">
    <source>
        <dbReference type="Proteomes" id="UP000435837"/>
    </source>
</evidence>
<dbReference type="AlphaFoldDB" id="A0A640SGN8"/>
<reference evidence="6 7" key="1">
    <citation type="submission" date="2019-12" db="EMBL/GenBank/DDBJ databases">
        <title>Whole genome shotgun sequence of Streptomyces caniferus NBRC 15389.</title>
        <authorList>
            <person name="Ichikawa N."/>
            <person name="Kimura A."/>
            <person name="Kitahashi Y."/>
            <person name="Komaki H."/>
            <person name="Tamura T."/>
        </authorList>
    </citation>
    <scope>NUCLEOTIDE SEQUENCE [LARGE SCALE GENOMIC DNA]</scope>
    <source>
        <strain evidence="6 7">NBRC 15389</strain>
    </source>
</reference>